<accession>A0A845QVM8</accession>
<comment type="caution">
    <text evidence="1">The sequence shown here is derived from an EMBL/GenBank/DDBJ whole genome shotgun (WGS) entry which is preliminary data.</text>
</comment>
<dbReference type="RefSeq" id="WP_160196629.1">
    <property type="nucleotide sequence ID" value="NZ_QXXA01000005.1"/>
</dbReference>
<protein>
    <submittedName>
        <fullName evidence="1">Uncharacterized protein</fullName>
    </submittedName>
</protein>
<keyword evidence="2" id="KW-1185">Reference proteome</keyword>
<proteinExistence type="predicted"/>
<organism evidence="1 2">
    <name type="scientific">Senegalia massiliensis</name>
    <dbReference type="NCBI Taxonomy" id="1720316"/>
    <lineage>
        <taxon>Bacteria</taxon>
        <taxon>Bacillati</taxon>
        <taxon>Bacillota</taxon>
        <taxon>Clostridia</taxon>
        <taxon>Eubacteriales</taxon>
        <taxon>Clostridiaceae</taxon>
        <taxon>Senegalia</taxon>
    </lineage>
</organism>
<evidence type="ECO:0000313" key="1">
    <source>
        <dbReference type="EMBL" id="NBI06140.1"/>
    </source>
</evidence>
<sequence length="98" mass="11337">MKKILLTKNNYKEFISKGSSNIYVSDNMILTAGAKDQIRNNNLKIIYGEQPKEDNNLLDEENLKNKVIEILKHDHDVTDKQKIDKVLKIVLKIVSKNK</sequence>
<dbReference type="Proteomes" id="UP000467132">
    <property type="component" value="Unassembled WGS sequence"/>
</dbReference>
<reference evidence="1 2" key="1">
    <citation type="submission" date="2018-08" db="EMBL/GenBank/DDBJ databases">
        <title>Murine metabolic-syndrome-specific gut microbial biobank.</title>
        <authorList>
            <person name="Liu C."/>
        </authorList>
    </citation>
    <scope>NUCLEOTIDE SEQUENCE [LARGE SCALE GENOMIC DNA]</scope>
    <source>
        <strain evidence="1 2">583</strain>
    </source>
</reference>
<evidence type="ECO:0000313" key="2">
    <source>
        <dbReference type="Proteomes" id="UP000467132"/>
    </source>
</evidence>
<name>A0A845QVM8_9CLOT</name>
<dbReference type="OrthoDB" id="5459846at2"/>
<dbReference type="EMBL" id="QXXA01000005">
    <property type="protein sequence ID" value="NBI06140.1"/>
    <property type="molecule type" value="Genomic_DNA"/>
</dbReference>
<gene>
    <name evidence="1" type="ORF">D3Z33_04605</name>
</gene>
<dbReference type="AlphaFoldDB" id="A0A845QVM8"/>